<evidence type="ECO:0000313" key="4">
    <source>
        <dbReference type="EMBL" id="KAF4614035.1"/>
    </source>
</evidence>
<feature type="domain" description="Beta-glucuronidase C-terminal" evidence="3">
    <location>
        <begin position="410"/>
        <end position="502"/>
    </location>
</feature>
<dbReference type="AlphaFoldDB" id="A0A8H4QNQ4"/>
<keyword evidence="1" id="KW-0472">Membrane</keyword>
<evidence type="ECO:0000256" key="1">
    <source>
        <dbReference type="SAM" id="Phobius"/>
    </source>
</evidence>
<evidence type="ECO:0000313" key="5">
    <source>
        <dbReference type="Proteomes" id="UP000521872"/>
    </source>
</evidence>
<proteinExistence type="predicted"/>
<dbReference type="InterPro" id="IPR017853">
    <property type="entry name" value="GH"/>
</dbReference>
<sequence length="561" mass="61096">MLAFQFLCSSVISVTLLLPSALAASQIINITFPEKPTATLIPNVVEDHFIGVSYELSPFDSLWGKSVTRQPAAMQNYMANLAARMSKPLRIRLGGNGMDSSRYIPTLTTPLQVIDDTGFNTIRTNFGPKLVDILDGMMQKVGKMQFYLGLSTVYPDGFDDMAQFALYAKEKLGDSLDALLLGNEPDLYNSHGLRPGYGIEDYIPEIETYLDKLKDVGAIGDEPMAAGPTTCCGWDVIDVLDAGLDKLPYKYYTTQQYPHNICQGPNVQNTNITHFITHANVEPYLTGQKVAMKRMEELGVPLILSEFNSVSCGGSNISDTFAMSLWVADVGLKAASLNYSAVFIHTREQNITYNLFDPPSPERSLEPDWRTGSPYYGALFLSEVTSDGGNVVIDLNLNNSNTNQLSTIAGYAIYDDAGATRGKLALFNFGSSEEEAFNLPPGLAHTITVRMLLAPDIYERTEISWAGQTVRENGILVGDQANIEMNCEKGCRVHVPGPSAALVALDEASTRLFTGDSTVQALRGDQGEESAGMRRVASAMAQLVLGMLGAFVWGLISFGGW</sequence>
<keyword evidence="1" id="KW-1133">Transmembrane helix</keyword>
<dbReference type="PANTHER" id="PTHR36183">
    <property type="entry name" value="BETA-GLUCURONIDASE"/>
    <property type="match status" value="1"/>
</dbReference>
<dbReference type="InterPro" id="IPR052974">
    <property type="entry name" value="GH79_Enzymes"/>
</dbReference>
<reference evidence="4 5" key="1">
    <citation type="submission" date="2019-12" db="EMBL/GenBank/DDBJ databases">
        <authorList>
            <person name="Floudas D."/>
            <person name="Bentzer J."/>
            <person name="Ahren D."/>
            <person name="Johansson T."/>
            <person name="Persson P."/>
            <person name="Tunlid A."/>
        </authorList>
    </citation>
    <scope>NUCLEOTIDE SEQUENCE [LARGE SCALE GENOMIC DNA]</scope>
    <source>
        <strain evidence="4 5">CBS 102.39</strain>
    </source>
</reference>
<evidence type="ECO:0000256" key="2">
    <source>
        <dbReference type="SAM" id="SignalP"/>
    </source>
</evidence>
<keyword evidence="2" id="KW-0732">Signal</keyword>
<dbReference type="Gene3D" id="3.20.20.80">
    <property type="entry name" value="Glycosidases"/>
    <property type="match status" value="1"/>
</dbReference>
<dbReference type="InterPro" id="IPR013780">
    <property type="entry name" value="Glyco_hydro_b"/>
</dbReference>
<comment type="caution">
    <text evidence="4">The sequence shown here is derived from an EMBL/GenBank/DDBJ whole genome shotgun (WGS) entry which is preliminary data.</text>
</comment>
<dbReference type="Gene3D" id="2.60.40.1180">
    <property type="entry name" value="Golgi alpha-mannosidase II"/>
    <property type="match status" value="1"/>
</dbReference>
<feature type="signal peptide" evidence="2">
    <location>
        <begin position="1"/>
        <end position="23"/>
    </location>
</feature>
<accession>A0A8H4QNQ4</accession>
<gene>
    <name evidence="4" type="ORF">D9613_008198</name>
</gene>
<dbReference type="PANTHER" id="PTHR36183:SF2">
    <property type="entry name" value="BETA-GLUCURONIDASE C-TERMINAL DOMAIN-CONTAINING PROTEIN"/>
    <property type="match status" value="1"/>
</dbReference>
<keyword evidence="5" id="KW-1185">Reference proteome</keyword>
<protein>
    <recommendedName>
        <fullName evidence="3">Beta-glucuronidase C-terminal domain-containing protein</fullName>
    </recommendedName>
</protein>
<dbReference type="Pfam" id="PF16862">
    <property type="entry name" value="Glyco_hydro_79C"/>
    <property type="match status" value="1"/>
</dbReference>
<feature type="chain" id="PRO_5034228956" description="Beta-glucuronidase C-terminal domain-containing protein" evidence="2">
    <location>
        <begin position="24"/>
        <end position="561"/>
    </location>
</feature>
<dbReference type="Proteomes" id="UP000521872">
    <property type="component" value="Unassembled WGS sequence"/>
</dbReference>
<feature type="transmembrane region" description="Helical" evidence="1">
    <location>
        <begin position="539"/>
        <end position="558"/>
    </location>
</feature>
<dbReference type="InterPro" id="IPR031728">
    <property type="entry name" value="GlcAase_C"/>
</dbReference>
<name>A0A8H4QNQ4_9AGAR</name>
<keyword evidence="1" id="KW-0812">Transmembrane</keyword>
<dbReference type="EMBL" id="JAACJL010000045">
    <property type="protein sequence ID" value="KAF4614035.1"/>
    <property type="molecule type" value="Genomic_DNA"/>
</dbReference>
<evidence type="ECO:0000259" key="3">
    <source>
        <dbReference type="Pfam" id="PF16862"/>
    </source>
</evidence>
<dbReference type="SUPFAM" id="SSF51445">
    <property type="entry name" value="(Trans)glycosidases"/>
    <property type="match status" value="1"/>
</dbReference>
<organism evidence="4 5">
    <name type="scientific">Agrocybe pediades</name>
    <dbReference type="NCBI Taxonomy" id="84607"/>
    <lineage>
        <taxon>Eukaryota</taxon>
        <taxon>Fungi</taxon>
        <taxon>Dikarya</taxon>
        <taxon>Basidiomycota</taxon>
        <taxon>Agaricomycotina</taxon>
        <taxon>Agaricomycetes</taxon>
        <taxon>Agaricomycetidae</taxon>
        <taxon>Agaricales</taxon>
        <taxon>Agaricineae</taxon>
        <taxon>Strophariaceae</taxon>
        <taxon>Agrocybe</taxon>
    </lineage>
</organism>